<evidence type="ECO:0000313" key="3">
    <source>
        <dbReference type="Proteomes" id="UP000282323"/>
    </source>
</evidence>
<dbReference type="Gene3D" id="1.10.10.10">
    <property type="entry name" value="Winged helix-like DNA-binding domain superfamily/Winged helix DNA-binding domain"/>
    <property type="match status" value="1"/>
</dbReference>
<comment type="caution">
    <text evidence="2">The sequence shown here is derived from an EMBL/GenBank/DDBJ whole genome shotgun (WGS) entry which is preliminary data.</text>
</comment>
<dbReference type="EMBL" id="REGA01000014">
    <property type="protein sequence ID" value="RQG93463.1"/>
    <property type="molecule type" value="Genomic_DNA"/>
</dbReference>
<sequence length="142" mass="16381">MSDDDPGKGNDCNKRYLHADSKTRWSGEYGTHGPDQLRTIFQVLAEKRRRHMLYELRQNDVTYLDSLVDTIATERAIPGEERDEKIDRLKVRMIHSDIPLLVDSGLVEYDSRSGAIRYSGAERSVERILDICADVDRQSREL</sequence>
<keyword evidence="3" id="KW-1185">Reference proteome</keyword>
<accession>A0A3N6LTN7</accession>
<proteinExistence type="predicted"/>
<dbReference type="OrthoDB" id="247722at2157"/>
<dbReference type="RefSeq" id="WP_124196541.1">
    <property type="nucleotide sequence ID" value="NZ_REGA01000014.1"/>
</dbReference>
<name>A0A3N6LTN7_NATCH</name>
<dbReference type="InterPro" id="IPR055768">
    <property type="entry name" value="DUF7344"/>
</dbReference>
<reference evidence="2 3" key="1">
    <citation type="submission" date="2018-10" db="EMBL/GenBank/DDBJ databases">
        <title>Natrarchaeobius chitinivorans gen. nov., sp. nov., and Natrarchaeobius haloalkaliphilus sp. nov., alkaliphilic, chitin-utilizing haloarchaea from hypersaline alkaline lakes.</title>
        <authorList>
            <person name="Sorokin D.Y."/>
            <person name="Elcheninov A.G."/>
            <person name="Kostrikina N.A."/>
            <person name="Bale N.J."/>
            <person name="Sinninghe Damste J.S."/>
            <person name="Khijniak T.V."/>
            <person name="Kublanov I.V."/>
            <person name="Toshchakov S.V."/>
        </authorList>
    </citation>
    <scope>NUCLEOTIDE SEQUENCE [LARGE SCALE GENOMIC DNA]</scope>
    <source>
        <strain evidence="2 3">AArcht4T</strain>
    </source>
</reference>
<dbReference type="Pfam" id="PF24035">
    <property type="entry name" value="DUF7344"/>
    <property type="match status" value="1"/>
</dbReference>
<organism evidence="2 3">
    <name type="scientific">Natrarchaeobius chitinivorans</name>
    <dbReference type="NCBI Taxonomy" id="1679083"/>
    <lineage>
        <taxon>Archaea</taxon>
        <taxon>Methanobacteriati</taxon>
        <taxon>Methanobacteriota</taxon>
        <taxon>Stenosarchaea group</taxon>
        <taxon>Halobacteria</taxon>
        <taxon>Halobacteriales</taxon>
        <taxon>Natrialbaceae</taxon>
        <taxon>Natrarchaeobius</taxon>
    </lineage>
</organism>
<dbReference type="Proteomes" id="UP000282323">
    <property type="component" value="Unassembled WGS sequence"/>
</dbReference>
<dbReference type="InterPro" id="IPR036388">
    <property type="entry name" value="WH-like_DNA-bd_sf"/>
</dbReference>
<feature type="domain" description="DUF7344" evidence="1">
    <location>
        <begin position="41"/>
        <end position="116"/>
    </location>
</feature>
<evidence type="ECO:0000259" key="1">
    <source>
        <dbReference type="Pfam" id="PF24035"/>
    </source>
</evidence>
<protein>
    <recommendedName>
        <fullName evidence="1">DUF7344 domain-containing protein</fullName>
    </recommendedName>
</protein>
<gene>
    <name evidence="2" type="ORF">EA473_15680</name>
</gene>
<dbReference type="AlphaFoldDB" id="A0A3N6LTN7"/>
<evidence type="ECO:0000313" key="2">
    <source>
        <dbReference type="EMBL" id="RQG93463.1"/>
    </source>
</evidence>